<sequence length="63" mass="6922">MESCGSNMKEQSSCATTDDDEIVVAMPELFNCPICSHHLPAPIFQVIDLHIMRISTTLRGSIS</sequence>
<dbReference type="AlphaFoldDB" id="A0AAP0KPT1"/>
<reference evidence="1 2" key="1">
    <citation type="submission" date="2024-01" db="EMBL/GenBank/DDBJ databases">
        <title>Genome assemblies of Stephania.</title>
        <authorList>
            <person name="Yang L."/>
        </authorList>
    </citation>
    <scope>NUCLEOTIDE SEQUENCE [LARGE SCALE GENOMIC DNA]</scope>
    <source>
        <strain evidence="1">QJT</strain>
        <tissue evidence="1">Leaf</tissue>
    </source>
</reference>
<proteinExistence type="predicted"/>
<dbReference type="Proteomes" id="UP001417504">
    <property type="component" value="Unassembled WGS sequence"/>
</dbReference>
<protein>
    <submittedName>
        <fullName evidence="1">Uncharacterized protein</fullName>
    </submittedName>
</protein>
<organism evidence="1 2">
    <name type="scientific">Stephania japonica</name>
    <dbReference type="NCBI Taxonomy" id="461633"/>
    <lineage>
        <taxon>Eukaryota</taxon>
        <taxon>Viridiplantae</taxon>
        <taxon>Streptophyta</taxon>
        <taxon>Embryophyta</taxon>
        <taxon>Tracheophyta</taxon>
        <taxon>Spermatophyta</taxon>
        <taxon>Magnoliopsida</taxon>
        <taxon>Ranunculales</taxon>
        <taxon>Menispermaceae</taxon>
        <taxon>Menispermoideae</taxon>
        <taxon>Cissampelideae</taxon>
        <taxon>Stephania</taxon>
    </lineage>
</organism>
<evidence type="ECO:0000313" key="1">
    <source>
        <dbReference type="EMBL" id="KAK9155372.1"/>
    </source>
</evidence>
<comment type="caution">
    <text evidence="1">The sequence shown here is derived from an EMBL/GenBank/DDBJ whole genome shotgun (WGS) entry which is preliminary data.</text>
</comment>
<gene>
    <name evidence="1" type="ORF">Sjap_002852</name>
</gene>
<accession>A0AAP0KPT1</accession>
<evidence type="ECO:0000313" key="2">
    <source>
        <dbReference type="Proteomes" id="UP001417504"/>
    </source>
</evidence>
<keyword evidence="2" id="KW-1185">Reference proteome</keyword>
<name>A0AAP0KPT1_9MAGN</name>
<dbReference type="EMBL" id="JBBNAE010000001">
    <property type="protein sequence ID" value="KAK9155372.1"/>
    <property type="molecule type" value="Genomic_DNA"/>
</dbReference>